<reference evidence="2" key="1">
    <citation type="journal article" date="2019" name="Int. J. Syst. Evol. Microbiol.">
        <title>The Global Catalogue of Microorganisms (GCM) 10K type strain sequencing project: providing services to taxonomists for standard genome sequencing and annotation.</title>
        <authorList>
            <consortium name="The Broad Institute Genomics Platform"/>
            <consortium name="The Broad Institute Genome Sequencing Center for Infectious Disease"/>
            <person name="Wu L."/>
            <person name="Ma J."/>
        </authorList>
    </citation>
    <scope>NUCLEOTIDE SEQUENCE [LARGE SCALE GENOMIC DNA]</scope>
    <source>
        <strain evidence="2">CECT 7956</strain>
    </source>
</reference>
<name>A0ABV7YVM6_9BACT</name>
<evidence type="ECO:0000313" key="2">
    <source>
        <dbReference type="Proteomes" id="UP001595616"/>
    </source>
</evidence>
<organism evidence="1 2">
    <name type="scientific">Lacihabitans lacunae</name>
    <dbReference type="NCBI Taxonomy" id="1028214"/>
    <lineage>
        <taxon>Bacteria</taxon>
        <taxon>Pseudomonadati</taxon>
        <taxon>Bacteroidota</taxon>
        <taxon>Cytophagia</taxon>
        <taxon>Cytophagales</taxon>
        <taxon>Leadbetterellaceae</taxon>
        <taxon>Lacihabitans</taxon>
    </lineage>
</organism>
<dbReference type="Proteomes" id="UP001595616">
    <property type="component" value="Unassembled WGS sequence"/>
</dbReference>
<keyword evidence="2" id="KW-1185">Reference proteome</keyword>
<gene>
    <name evidence="1" type="ORF">ACFOOI_05640</name>
</gene>
<comment type="caution">
    <text evidence="1">The sequence shown here is derived from an EMBL/GenBank/DDBJ whole genome shotgun (WGS) entry which is preliminary data.</text>
</comment>
<proteinExistence type="predicted"/>
<protein>
    <submittedName>
        <fullName evidence="1">Uncharacterized protein</fullName>
    </submittedName>
</protein>
<sequence>MKNACPSCQTTPSSQSTWSCFCGHSFNHFQNTALCPNCNYQHEFTDCQNKNCMKISLHTDWYNEIEININVLKLELDLNTIEVNA</sequence>
<dbReference type="EMBL" id="JBHRYQ010000001">
    <property type="protein sequence ID" value="MFC3810126.1"/>
    <property type="molecule type" value="Genomic_DNA"/>
</dbReference>
<dbReference type="RefSeq" id="WP_379835974.1">
    <property type="nucleotide sequence ID" value="NZ_JBHRYQ010000001.1"/>
</dbReference>
<evidence type="ECO:0000313" key="1">
    <source>
        <dbReference type="EMBL" id="MFC3810126.1"/>
    </source>
</evidence>
<accession>A0ABV7YVM6</accession>